<feature type="compositionally biased region" description="Polar residues" evidence="3">
    <location>
        <begin position="868"/>
        <end position="877"/>
    </location>
</feature>
<evidence type="ECO:0000256" key="1">
    <source>
        <dbReference type="ARBA" id="ARBA00023157"/>
    </source>
</evidence>
<dbReference type="FunFam" id="4.10.70.10:FF:000003">
    <property type="entry name" value="Disintegrin and metalloproteinase domain-containing protein 17"/>
    <property type="match status" value="1"/>
</dbReference>
<dbReference type="GO" id="GO:0007219">
    <property type="term" value="P:Notch signaling pathway"/>
    <property type="evidence" value="ECO:0007669"/>
    <property type="project" value="TreeGrafter"/>
</dbReference>
<evidence type="ECO:0000259" key="6">
    <source>
        <dbReference type="PROSITE" id="PS50215"/>
    </source>
</evidence>
<keyword evidence="2" id="KW-0862">Zinc</keyword>
<reference evidence="7" key="2">
    <citation type="submission" date="2023-04" db="EMBL/GenBank/DDBJ databases">
        <authorList>
            <person name="Bu L."/>
            <person name="Lu L."/>
            <person name="Laidemitt M.R."/>
            <person name="Zhang S.M."/>
            <person name="Mutuku M."/>
            <person name="Mkoji G."/>
            <person name="Steinauer M."/>
            <person name="Loker E.S."/>
        </authorList>
    </citation>
    <scope>NUCLEOTIDE SEQUENCE</scope>
    <source>
        <strain evidence="7">KasaAsao</strain>
        <tissue evidence="7">Whole Snail</tissue>
    </source>
</reference>
<accession>A0AAD8AVK7</accession>
<feature type="domain" description="Peptidase M12B" evidence="6">
    <location>
        <begin position="197"/>
        <end position="432"/>
    </location>
</feature>
<dbReference type="Gene3D" id="3.40.390.10">
    <property type="entry name" value="Collagenase (Catalytic Domain)"/>
    <property type="match status" value="1"/>
</dbReference>
<evidence type="ECO:0000256" key="3">
    <source>
        <dbReference type="SAM" id="MobiDB-lite"/>
    </source>
</evidence>
<dbReference type="Gene3D" id="4.10.70.10">
    <property type="entry name" value="Disintegrin domain"/>
    <property type="match status" value="1"/>
</dbReference>
<evidence type="ECO:0000313" key="7">
    <source>
        <dbReference type="EMBL" id="KAK0043197.1"/>
    </source>
</evidence>
<keyword evidence="7" id="KW-0378">Hydrolase</keyword>
<keyword evidence="1" id="KW-1015">Disulfide bond</keyword>
<dbReference type="InterPro" id="IPR036436">
    <property type="entry name" value="Disintegrin_dom_sf"/>
</dbReference>
<gene>
    <name evidence="7" type="ORF">Bpfe_027375</name>
</gene>
<evidence type="ECO:0000313" key="8">
    <source>
        <dbReference type="Proteomes" id="UP001233172"/>
    </source>
</evidence>
<keyword evidence="4" id="KW-0472">Membrane</keyword>
<dbReference type="PANTHER" id="PTHR45702:SF2">
    <property type="entry name" value="KUZBANIAN, ISOFORM A"/>
    <property type="match status" value="1"/>
</dbReference>
<sequence>MLALKSYQIFFVYLRVIGVIGMSNLKYFETFSYIGVSTRVKRFSGTKELYTQVKFKAFKRNFVLVLKSGTDVLAEGFSAQLVGPDGQMSSFHVDQNIFFSGHLLEDPEVRVAGHMEDALFSIQIFDYNVTYSIEPAANVLHPSNNPDNHTHVAYRSCDITHRPQKCVAGLCNQQLNVEPVLTMGDFKKRFRRKVSHDICVIYLVADNDFFTHRCRRHFLHCSSLMINFIQNVDVIFRNSVFVDSSGKTYEGVGIQIGMLVLYTAYTYTAELSVNHFNAKGINWNHQSKLDSFSYFMGYLRKKFCLCHLLTSYGMPGHVFGNSFLGEICAVKNGSNSSKNTGFTSDMDEGMDLVLTQHLNLLIAHEIGHSFGSPHDPDTSECAPTERNGGRYLMWSHKSTIDHPNNKFFSPCSLRSIGETLRTKSQCFVSKHKLIPLCGNGIVERGEECDAGAIGIVNGDMCCSKFCRFIDRADCSDLNTECCANCRLASHRTVCHDYGGADCKMRTYCTGKSFLCPLPMDVDNFVPCLDGRLCYEGDCLNFCEIYSIERNLTLEPCFCQSSDKDACKWCCYDNSDPKHPGVCEPYSDQTLRDGRPCYYGFCENGMCVKADNSSDYFTETFLKKALRGGLSEFVKRNIVLVVSVMNLIFFLPMAWFICVWDMRLKMHRNSMKERGVQTVPQIQKKNTFLPRSIAALKSKFINKGPKAKQNFIIPTIVIIPPDDGSLPEDVTTYSTRMAYENNNPDWSAESKTNYEESCILPEEARLADQPEKTSLTSAEKTISAESEKSSNGTFNSIDSYMKSFVKQKVSIESWKTATLDDSKTLISRVTAQESLQSDATKRDHSSFKPQTSRVTFKNDNSEKKRRESNTGVPNETAV</sequence>
<dbReference type="GO" id="GO:0004222">
    <property type="term" value="F:metalloendopeptidase activity"/>
    <property type="evidence" value="ECO:0007669"/>
    <property type="project" value="InterPro"/>
</dbReference>
<organism evidence="7 8">
    <name type="scientific">Biomphalaria pfeifferi</name>
    <name type="common">Bloodfluke planorb</name>
    <name type="synonym">Freshwater snail</name>
    <dbReference type="NCBI Taxonomy" id="112525"/>
    <lineage>
        <taxon>Eukaryota</taxon>
        <taxon>Metazoa</taxon>
        <taxon>Spiralia</taxon>
        <taxon>Lophotrochozoa</taxon>
        <taxon>Mollusca</taxon>
        <taxon>Gastropoda</taxon>
        <taxon>Heterobranchia</taxon>
        <taxon>Euthyneura</taxon>
        <taxon>Panpulmonata</taxon>
        <taxon>Hygrophila</taxon>
        <taxon>Lymnaeoidea</taxon>
        <taxon>Planorbidae</taxon>
        <taxon>Biomphalaria</taxon>
    </lineage>
</organism>
<feature type="binding site" evidence="2">
    <location>
        <position position="374"/>
    </location>
    <ligand>
        <name>Zn(2+)</name>
        <dbReference type="ChEBI" id="CHEBI:29105"/>
        <note>catalytic</note>
    </ligand>
</feature>
<feature type="binding site" evidence="2">
    <location>
        <position position="364"/>
    </location>
    <ligand>
        <name>Zn(2+)</name>
        <dbReference type="ChEBI" id="CHEBI:29105"/>
        <note>catalytic</note>
    </ligand>
</feature>
<dbReference type="PANTHER" id="PTHR45702">
    <property type="entry name" value="ADAM10/ADAM17 METALLOPEPTIDASE FAMILY MEMBER"/>
    <property type="match status" value="1"/>
</dbReference>
<feature type="active site" evidence="2">
    <location>
        <position position="365"/>
    </location>
</feature>
<evidence type="ECO:0000256" key="4">
    <source>
        <dbReference type="SAM" id="Phobius"/>
    </source>
</evidence>
<dbReference type="InterPro" id="IPR001762">
    <property type="entry name" value="Disintegrin_dom"/>
</dbReference>
<dbReference type="Gene3D" id="4.10.70.30">
    <property type="match status" value="1"/>
</dbReference>
<dbReference type="PROSITE" id="PS50215">
    <property type="entry name" value="ADAM_MEPRO"/>
    <property type="match status" value="1"/>
</dbReference>
<dbReference type="GO" id="GO:0046872">
    <property type="term" value="F:metal ion binding"/>
    <property type="evidence" value="ECO:0007669"/>
    <property type="project" value="UniProtKB-KW"/>
</dbReference>
<comment type="caution">
    <text evidence="2">Lacks conserved residue(s) required for the propagation of feature annotation.</text>
</comment>
<keyword evidence="2" id="KW-0479">Metal-binding</keyword>
<keyword evidence="4" id="KW-0812">Transmembrane</keyword>
<keyword evidence="7" id="KW-0482">Metalloprotease</keyword>
<dbReference type="Pfam" id="PF16698">
    <property type="entry name" value="ADAM17_MPD"/>
    <property type="match status" value="1"/>
</dbReference>
<dbReference type="EMBL" id="JASAOG010000222">
    <property type="protein sequence ID" value="KAK0043197.1"/>
    <property type="molecule type" value="Genomic_DNA"/>
</dbReference>
<dbReference type="SMART" id="SM00050">
    <property type="entry name" value="DISIN"/>
    <property type="match status" value="1"/>
</dbReference>
<feature type="binding site" evidence="2">
    <location>
        <position position="368"/>
    </location>
    <ligand>
        <name>Zn(2+)</name>
        <dbReference type="ChEBI" id="CHEBI:29105"/>
        <note>catalytic</note>
    </ligand>
</feature>
<dbReference type="GO" id="GO:0006509">
    <property type="term" value="P:membrane protein ectodomain proteolysis"/>
    <property type="evidence" value="ECO:0007669"/>
    <property type="project" value="TreeGrafter"/>
</dbReference>
<dbReference type="Pfam" id="PF13574">
    <property type="entry name" value="Reprolysin_2"/>
    <property type="match status" value="1"/>
</dbReference>
<feature type="region of interest" description="Disordered" evidence="3">
    <location>
        <begin position="832"/>
        <end position="877"/>
    </location>
</feature>
<dbReference type="InterPro" id="IPR024079">
    <property type="entry name" value="MetalloPept_cat_dom_sf"/>
</dbReference>
<proteinExistence type="predicted"/>
<feature type="region of interest" description="Disordered" evidence="3">
    <location>
        <begin position="762"/>
        <end position="792"/>
    </location>
</feature>
<protein>
    <submittedName>
        <fullName evidence="7">Disintegrin and metalloproteinase domain-containing protein 17</fullName>
    </submittedName>
</protein>
<dbReference type="AlphaFoldDB" id="A0AAD8AVK7"/>
<dbReference type="InterPro" id="IPR032029">
    <property type="entry name" value="ADAM17_MPD"/>
</dbReference>
<dbReference type="GO" id="GO:0005886">
    <property type="term" value="C:plasma membrane"/>
    <property type="evidence" value="ECO:0007669"/>
    <property type="project" value="TreeGrafter"/>
</dbReference>
<evidence type="ECO:0000259" key="5">
    <source>
        <dbReference type="PROSITE" id="PS50214"/>
    </source>
</evidence>
<evidence type="ECO:0000256" key="2">
    <source>
        <dbReference type="PROSITE-ProRule" id="PRU00276"/>
    </source>
</evidence>
<name>A0AAD8AVK7_BIOPF</name>
<dbReference type="SUPFAM" id="SSF57552">
    <property type="entry name" value="Blood coagulation inhibitor (disintegrin)"/>
    <property type="match status" value="1"/>
</dbReference>
<feature type="domain" description="Disintegrin" evidence="5">
    <location>
        <begin position="434"/>
        <end position="523"/>
    </location>
</feature>
<feature type="compositionally biased region" description="Polar residues" evidence="3">
    <location>
        <begin position="846"/>
        <end position="857"/>
    </location>
</feature>
<feature type="compositionally biased region" description="Basic and acidic residues" evidence="3">
    <location>
        <begin position="858"/>
        <end position="867"/>
    </location>
</feature>
<reference evidence="7" key="1">
    <citation type="journal article" date="2023" name="PLoS Negl. Trop. Dis.">
        <title>A genome sequence for Biomphalaria pfeifferi, the major vector snail for the human-infecting parasite Schistosoma mansoni.</title>
        <authorList>
            <person name="Bu L."/>
            <person name="Lu L."/>
            <person name="Laidemitt M.R."/>
            <person name="Zhang S.M."/>
            <person name="Mutuku M."/>
            <person name="Mkoji G."/>
            <person name="Steinauer M."/>
            <person name="Loker E.S."/>
        </authorList>
    </citation>
    <scope>NUCLEOTIDE SEQUENCE</scope>
    <source>
        <strain evidence="7">KasaAsao</strain>
    </source>
</reference>
<dbReference type="InterPro" id="IPR051489">
    <property type="entry name" value="ADAM_Metalloproteinase"/>
</dbReference>
<comment type="caution">
    <text evidence="7">The sequence shown here is derived from an EMBL/GenBank/DDBJ whole genome shotgun (WGS) entry which is preliminary data.</text>
</comment>
<feature type="compositionally biased region" description="Polar residues" evidence="3">
    <location>
        <begin position="771"/>
        <end position="792"/>
    </location>
</feature>
<dbReference type="InterPro" id="IPR001590">
    <property type="entry name" value="Peptidase_M12B"/>
</dbReference>
<dbReference type="PROSITE" id="PS50214">
    <property type="entry name" value="DISINTEGRIN_2"/>
    <property type="match status" value="1"/>
</dbReference>
<keyword evidence="7" id="KW-0645">Protease</keyword>
<feature type="transmembrane region" description="Helical" evidence="4">
    <location>
        <begin position="637"/>
        <end position="661"/>
    </location>
</feature>
<dbReference type="SUPFAM" id="SSF55486">
    <property type="entry name" value="Metalloproteases ('zincins'), catalytic domain"/>
    <property type="match status" value="1"/>
</dbReference>
<dbReference type="Proteomes" id="UP001233172">
    <property type="component" value="Unassembled WGS sequence"/>
</dbReference>
<keyword evidence="4" id="KW-1133">Transmembrane helix</keyword>
<keyword evidence="8" id="KW-1185">Reference proteome</keyword>
<dbReference type="Pfam" id="PF00200">
    <property type="entry name" value="Disintegrin"/>
    <property type="match status" value="1"/>
</dbReference>